<dbReference type="InterPro" id="IPR013328">
    <property type="entry name" value="6PGD_dom2"/>
</dbReference>
<dbReference type="Pfam" id="PF02737">
    <property type="entry name" value="3HCDH_N"/>
    <property type="match status" value="1"/>
</dbReference>
<dbReference type="Proteomes" id="UP001500177">
    <property type="component" value="Unassembled WGS sequence"/>
</dbReference>
<comment type="caution">
    <text evidence="7">The sequence shown here is derived from an EMBL/GenBank/DDBJ whole genome shotgun (WGS) entry which is preliminary data.</text>
</comment>
<dbReference type="InterPro" id="IPR036291">
    <property type="entry name" value="NAD(P)-bd_dom_sf"/>
</dbReference>
<dbReference type="SUPFAM" id="SSF51735">
    <property type="entry name" value="NAD(P)-binding Rossmann-fold domains"/>
    <property type="match status" value="1"/>
</dbReference>
<proteinExistence type="inferred from homology"/>
<dbReference type="CDD" id="cd00586">
    <property type="entry name" value="4HBT"/>
    <property type="match status" value="1"/>
</dbReference>
<evidence type="ECO:0000313" key="7">
    <source>
        <dbReference type="EMBL" id="GAA1503880.1"/>
    </source>
</evidence>
<dbReference type="Gene3D" id="3.10.129.10">
    <property type="entry name" value="Hotdog Thioesterase"/>
    <property type="match status" value="1"/>
</dbReference>
<evidence type="ECO:0000259" key="5">
    <source>
        <dbReference type="Pfam" id="PF00725"/>
    </source>
</evidence>
<dbReference type="Gene3D" id="3.40.50.720">
    <property type="entry name" value="NAD(P)-binding Rossmann-like Domain"/>
    <property type="match status" value="1"/>
</dbReference>
<feature type="domain" description="3-hydroxyacyl-CoA dehydrogenase NAD binding" evidence="6">
    <location>
        <begin position="24"/>
        <end position="199"/>
    </location>
</feature>
<accession>A0ABN1ZTA3</accession>
<evidence type="ECO:0000256" key="4">
    <source>
        <dbReference type="SAM" id="MobiDB-lite"/>
    </source>
</evidence>
<dbReference type="InterPro" id="IPR006176">
    <property type="entry name" value="3-OHacyl-CoA_DH_NAD-bd"/>
</dbReference>
<dbReference type="Gene3D" id="1.10.1040.10">
    <property type="entry name" value="N-(1-d-carboxylethyl)-l-norvaline Dehydrogenase, domain 2"/>
    <property type="match status" value="1"/>
</dbReference>
<dbReference type="SUPFAM" id="SSF48179">
    <property type="entry name" value="6-phosphogluconate dehydrogenase C-terminal domain-like"/>
    <property type="match status" value="1"/>
</dbReference>
<organism evidence="7 8">
    <name type="scientific">Brevibacterium permense</name>
    <dbReference type="NCBI Taxonomy" id="234834"/>
    <lineage>
        <taxon>Bacteria</taxon>
        <taxon>Bacillati</taxon>
        <taxon>Actinomycetota</taxon>
        <taxon>Actinomycetes</taxon>
        <taxon>Micrococcales</taxon>
        <taxon>Brevibacteriaceae</taxon>
        <taxon>Brevibacterium</taxon>
    </lineage>
</organism>
<feature type="region of interest" description="Disordered" evidence="4">
    <location>
        <begin position="329"/>
        <end position="356"/>
    </location>
</feature>
<evidence type="ECO:0000256" key="1">
    <source>
        <dbReference type="ARBA" id="ARBA00005086"/>
    </source>
</evidence>
<name>A0ABN1ZTA3_9MICO</name>
<dbReference type="InterPro" id="IPR006108">
    <property type="entry name" value="3HC_DH_C"/>
</dbReference>
<dbReference type="InterPro" id="IPR008927">
    <property type="entry name" value="6-PGluconate_DH-like_C_sf"/>
</dbReference>
<dbReference type="Pfam" id="PF13279">
    <property type="entry name" value="4HBT_2"/>
    <property type="match status" value="1"/>
</dbReference>
<dbReference type="RefSeq" id="WP_173154129.1">
    <property type="nucleotide sequence ID" value="NZ_BAAALX010000001.1"/>
</dbReference>
<dbReference type="SUPFAM" id="SSF54637">
    <property type="entry name" value="Thioesterase/thiol ester dehydrase-isomerase"/>
    <property type="match status" value="1"/>
</dbReference>
<gene>
    <name evidence="7" type="ORF">GCM10009690_03210</name>
</gene>
<dbReference type="PANTHER" id="PTHR48075">
    <property type="entry name" value="3-HYDROXYACYL-COA DEHYDROGENASE FAMILY PROTEIN"/>
    <property type="match status" value="1"/>
</dbReference>
<dbReference type="EMBL" id="BAAALX010000001">
    <property type="protein sequence ID" value="GAA1503880.1"/>
    <property type="molecule type" value="Genomic_DNA"/>
</dbReference>
<protein>
    <recommendedName>
        <fullName evidence="9">3-hydroxyacyl-CoA dehydrogenase</fullName>
    </recommendedName>
</protein>
<dbReference type="InterPro" id="IPR029069">
    <property type="entry name" value="HotDog_dom_sf"/>
</dbReference>
<evidence type="ECO:0000256" key="3">
    <source>
        <dbReference type="ARBA" id="ARBA00023002"/>
    </source>
</evidence>
<sequence>MNDSTPAAPLSDTPEFIGFDAIDTVTCVGAGTIGGGWAAYFLAQGYRVKIWDPAPDAGEKFARLLDAAWPALAELDMVESADRTAWSIHTDLAEAVAGTGFVQESAPEDLALKRGLLAQVDAACPPNIVISSSTSGYSMTEMATEATHPERLVVGHPFNPPYLIPLVEVVGGQSTSAAAVDWAAGFFSHIGKSVIRMDREVPGFIANRLQEAQWREALYMVDQGEATVEQIDRSITDGPGLRWPFQGPMLTFHLAGGEGGMAHMLDHFGPSLKSPWTRLTAPELSQRLRDDVVAGCDIEAGDRSIADLVAHRDAGIIALRRLTDQLAPTTAGSVGGESAEGPAVSPPPSVAAPPASASPAWTASASKLSTYSTEVVSEWIDYNGHMSEAFYVLVFGFATDQVMDQLGLDAAYRESAKASLYTVESHIRYLAEATLGDRLTVVPHLVSAAEKKLHLAYEMYVGDRLVSTEEIMALHVDQAKDRVVPFPDSVAERISQIDMERPDWVGRAIG</sequence>
<evidence type="ECO:0000256" key="2">
    <source>
        <dbReference type="ARBA" id="ARBA00009463"/>
    </source>
</evidence>
<reference evidence="7 8" key="1">
    <citation type="journal article" date="2019" name="Int. J. Syst. Evol. Microbiol.">
        <title>The Global Catalogue of Microorganisms (GCM) 10K type strain sequencing project: providing services to taxonomists for standard genome sequencing and annotation.</title>
        <authorList>
            <consortium name="The Broad Institute Genomics Platform"/>
            <consortium name="The Broad Institute Genome Sequencing Center for Infectious Disease"/>
            <person name="Wu L."/>
            <person name="Ma J."/>
        </authorList>
    </citation>
    <scope>NUCLEOTIDE SEQUENCE [LARGE SCALE GENOMIC DNA]</scope>
    <source>
        <strain evidence="7 8">JCM 13318</strain>
    </source>
</reference>
<dbReference type="PANTHER" id="PTHR48075:SF5">
    <property type="entry name" value="3-HYDROXYBUTYRYL-COA DEHYDROGENASE"/>
    <property type="match status" value="1"/>
</dbReference>
<evidence type="ECO:0000313" key="8">
    <source>
        <dbReference type="Proteomes" id="UP001500177"/>
    </source>
</evidence>
<comment type="pathway">
    <text evidence="1">Lipid metabolism; butanoate metabolism.</text>
</comment>
<keyword evidence="3" id="KW-0560">Oxidoreductase</keyword>
<dbReference type="Pfam" id="PF00725">
    <property type="entry name" value="3HCDH"/>
    <property type="match status" value="1"/>
</dbReference>
<feature type="domain" description="3-hydroxyacyl-CoA dehydrogenase C-terminal" evidence="5">
    <location>
        <begin position="203"/>
        <end position="271"/>
    </location>
</feature>
<comment type="similarity">
    <text evidence="2">Belongs to the 3-hydroxyacyl-CoA dehydrogenase family.</text>
</comment>
<keyword evidence="8" id="KW-1185">Reference proteome</keyword>
<evidence type="ECO:0000259" key="6">
    <source>
        <dbReference type="Pfam" id="PF02737"/>
    </source>
</evidence>
<evidence type="ECO:0008006" key="9">
    <source>
        <dbReference type="Google" id="ProtNLM"/>
    </source>
</evidence>